<dbReference type="InterPro" id="IPR018114">
    <property type="entry name" value="TRYPSIN_HIS"/>
</dbReference>
<keyword evidence="4" id="KW-1015">Disulfide bond</keyword>
<dbReference type="InterPro" id="IPR001254">
    <property type="entry name" value="Trypsin_dom"/>
</dbReference>
<dbReference type="Proteomes" id="UP001591681">
    <property type="component" value="Unassembled WGS sequence"/>
</dbReference>
<dbReference type="Gene3D" id="2.40.10.10">
    <property type="entry name" value="Trypsin-like serine proteases"/>
    <property type="match status" value="1"/>
</dbReference>
<sequence>MVYLQTQAHKCGASLISDQWLLTAAHCTAGIVLEKSFARVGELSLEKPSGRRVGLKRVVSHPKFRSNSEKKMYSHDIALLQLAQPISTSSTVTPVALATSPRISTSAECWVTGWGYIAEGKELGGTKTLQQVRISVLPDSVCVRSYPHKAADQLCAGDLAGKKDACQNDSGGPLVCRPERGGAAGGFVQVGIVSYGYGCGRKGFPTVYTNVTSYLPFIRKHIHTA</sequence>
<evidence type="ECO:0000256" key="5">
    <source>
        <dbReference type="ARBA" id="ARBA00024195"/>
    </source>
</evidence>
<dbReference type="Pfam" id="PF00089">
    <property type="entry name" value="Trypsin"/>
    <property type="match status" value="1"/>
</dbReference>
<feature type="domain" description="Peptidase S1" evidence="6">
    <location>
        <begin position="1"/>
        <end position="223"/>
    </location>
</feature>
<comment type="similarity">
    <text evidence="5">Belongs to the peptidase S1 family. CLIP subfamily.</text>
</comment>
<dbReference type="PANTHER" id="PTHR24252:SF12">
    <property type="entry name" value="TRANSMEMBRANE SERINE PROTEASE 7"/>
    <property type="match status" value="1"/>
</dbReference>
<dbReference type="FunFam" id="2.40.10.10:FF:000068">
    <property type="entry name" value="transmembrane protease serine 2"/>
    <property type="match status" value="1"/>
</dbReference>
<reference evidence="7 8" key="1">
    <citation type="submission" date="2024-09" db="EMBL/GenBank/DDBJ databases">
        <title>A chromosome-level genome assembly of Gray's grenadier anchovy, Coilia grayii.</title>
        <authorList>
            <person name="Fu Z."/>
        </authorList>
    </citation>
    <scope>NUCLEOTIDE SEQUENCE [LARGE SCALE GENOMIC DNA]</scope>
    <source>
        <strain evidence="7">G4</strain>
        <tissue evidence="7">Muscle</tissue>
    </source>
</reference>
<evidence type="ECO:0000256" key="4">
    <source>
        <dbReference type="ARBA" id="ARBA00023157"/>
    </source>
</evidence>
<dbReference type="GO" id="GO:0008236">
    <property type="term" value="F:serine-type peptidase activity"/>
    <property type="evidence" value="ECO:0007669"/>
    <property type="project" value="UniProtKB-KW"/>
</dbReference>
<proteinExistence type="inferred from homology"/>
<gene>
    <name evidence="7" type="ORF">ACEWY4_026477</name>
</gene>
<dbReference type="SMART" id="SM00020">
    <property type="entry name" value="Tryp_SPc"/>
    <property type="match status" value="1"/>
</dbReference>
<comment type="caution">
    <text evidence="7">The sequence shown here is derived from an EMBL/GenBank/DDBJ whole genome shotgun (WGS) entry which is preliminary data.</text>
</comment>
<evidence type="ECO:0000256" key="2">
    <source>
        <dbReference type="ARBA" id="ARBA00022801"/>
    </source>
</evidence>
<dbReference type="PROSITE" id="PS00134">
    <property type="entry name" value="TRYPSIN_HIS"/>
    <property type="match status" value="1"/>
</dbReference>
<evidence type="ECO:0000313" key="7">
    <source>
        <dbReference type="EMBL" id="KAL2078792.1"/>
    </source>
</evidence>
<dbReference type="EMBL" id="JBHFQA010000023">
    <property type="protein sequence ID" value="KAL2078792.1"/>
    <property type="molecule type" value="Genomic_DNA"/>
</dbReference>
<keyword evidence="2" id="KW-0378">Hydrolase</keyword>
<dbReference type="PRINTS" id="PR00722">
    <property type="entry name" value="CHYMOTRYPSIN"/>
</dbReference>
<evidence type="ECO:0000256" key="1">
    <source>
        <dbReference type="ARBA" id="ARBA00022670"/>
    </source>
</evidence>
<dbReference type="GO" id="GO:0006508">
    <property type="term" value="P:proteolysis"/>
    <property type="evidence" value="ECO:0007669"/>
    <property type="project" value="UniProtKB-KW"/>
</dbReference>
<dbReference type="SUPFAM" id="SSF50494">
    <property type="entry name" value="Trypsin-like serine proteases"/>
    <property type="match status" value="1"/>
</dbReference>
<dbReference type="CDD" id="cd00190">
    <property type="entry name" value="Tryp_SPc"/>
    <property type="match status" value="1"/>
</dbReference>
<keyword evidence="1" id="KW-0645">Protease</keyword>
<evidence type="ECO:0000313" key="8">
    <source>
        <dbReference type="Proteomes" id="UP001591681"/>
    </source>
</evidence>
<organism evidence="7 8">
    <name type="scientific">Coilia grayii</name>
    <name type="common">Gray's grenadier anchovy</name>
    <dbReference type="NCBI Taxonomy" id="363190"/>
    <lineage>
        <taxon>Eukaryota</taxon>
        <taxon>Metazoa</taxon>
        <taxon>Chordata</taxon>
        <taxon>Craniata</taxon>
        <taxon>Vertebrata</taxon>
        <taxon>Euteleostomi</taxon>
        <taxon>Actinopterygii</taxon>
        <taxon>Neopterygii</taxon>
        <taxon>Teleostei</taxon>
        <taxon>Clupei</taxon>
        <taxon>Clupeiformes</taxon>
        <taxon>Clupeoidei</taxon>
        <taxon>Engraulidae</taxon>
        <taxon>Coilinae</taxon>
        <taxon>Coilia</taxon>
    </lineage>
</organism>
<name>A0ABD1IVC5_9TELE</name>
<dbReference type="PANTHER" id="PTHR24252">
    <property type="entry name" value="ACROSIN-RELATED"/>
    <property type="match status" value="1"/>
</dbReference>
<dbReference type="InterPro" id="IPR043504">
    <property type="entry name" value="Peptidase_S1_PA_chymotrypsin"/>
</dbReference>
<evidence type="ECO:0000259" key="6">
    <source>
        <dbReference type="PROSITE" id="PS50240"/>
    </source>
</evidence>
<dbReference type="InterPro" id="IPR009003">
    <property type="entry name" value="Peptidase_S1_PA"/>
</dbReference>
<evidence type="ECO:0000256" key="3">
    <source>
        <dbReference type="ARBA" id="ARBA00022825"/>
    </source>
</evidence>
<accession>A0ABD1IVC5</accession>
<keyword evidence="8" id="KW-1185">Reference proteome</keyword>
<dbReference type="AlphaFoldDB" id="A0ABD1IVC5"/>
<dbReference type="InterPro" id="IPR001314">
    <property type="entry name" value="Peptidase_S1A"/>
</dbReference>
<protein>
    <recommendedName>
        <fullName evidence="6">Peptidase S1 domain-containing protein</fullName>
    </recommendedName>
</protein>
<dbReference type="FunFam" id="2.40.10.10:FF:000002">
    <property type="entry name" value="Transmembrane protease serine"/>
    <property type="match status" value="1"/>
</dbReference>
<dbReference type="PROSITE" id="PS50240">
    <property type="entry name" value="TRYPSIN_DOM"/>
    <property type="match status" value="1"/>
</dbReference>
<keyword evidence="3" id="KW-0720">Serine protease</keyword>